<reference evidence="1 2" key="2">
    <citation type="submission" date="2020-02" db="EMBL/GenBank/DDBJ databases">
        <title>The new genus of Enterobacteriales.</title>
        <authorList>
            <person name="Kim I.S."/>
        </authorList>
    </citation>
    <scope>NUCLEOTIDE SEQUENCE [LARGE SCALE GENOMIC DNA]</scope>
    <source>
        <strain evidence="1 2">SAP-6</strain>
    </source>
</reference>
<reference evidence="1 2" key="1">
    <citation type="submission" date="2019-12" db="EMBL/GenBank/DDBJ databases">
        <authorList>
            <person name="Lee S.D."/>
        </authorList>
    </citation>
    <scope>NUCLEOTIDE SEQUENCE [LARGE SCALE GENOMIC DNA]</scope>
    <source>
        <strain evidence="1 2">SAP-6</strain>
    </source>
</reference>
<comment type="caution">
    <text evidence="1">The sequence shown here is derived from an EMBL/GenBank/DDBJ whole genome shotgun (WGS) entry which is preliminary data.</text>
</comment>
<keyword evidence="2" id="KW-1185">Reference proteome</keyword>
<dbReference type="EMBL" id="WUBS01000025">
    <property type="protein sequence ID" value="NDL65907.1"/>
    <property type="molecule type" value="Genomic_DNA"/>
</dbReference>
<evidence type="ECO:0000313" key="2">
    <source>
        <dbReference type="Proteomes" id="UP000461443"/>
    </source>
</evidence>
<dbReference type="RefSeq" id="WP_162368619.1">
    <property type="nucleotide sequence ID" value="NZ_WUBS01000025.1"/>
</dbReference>
<organism evidence="1 2">
    <name type="scientific">Acerihabitans arboris</name>
    <dbReference type="NCBI Taxonomy" id="2691583"/>
    <lineage>
        <taxon>Bacteria</taxon>
        <taxon>Pseudomonadati</taxon>
        <taxon>Pseudomonadota</taxon>
        <taxon>Gammaproteobacteria</taxon>
        <taxon>Enterobacterales</taxon>
        <taxon>Pectobacteriaceae</taxon>
        <taxon>Acerihabitans</taxon>
    </lineage>
</organism>
<dbReference type="Proteomes" id="UP000461443">
    <property type="component" value="Unassembled WGS sequence"/>
</dbReference>
<evidence type="ECO:0000313" key="1">
    <source>
        <dbReference type="EMBL" id="NDL65907.1"/>
    </source>
</evidence>
<dbReference type="AlphaFoldDB" id="A0A845SS39"/>
<sequence length="128" mass="14901">MKVICKAIKLTSSQKKIMGVNENSDYEYPFEIGESYTVLGISSQVGRQAATILQMPYFYAFPAPLCLFEIIDSRPSAYWVIKALSEYELALWPKEFYQPFFHDQLSDLSPEYVEIYKEVVERLENEFS</sequence>
<accession>A0A845SS39</accession>
<protein>
    <submittedName>
        <fullName evidence="1">Uncharacterized protein</fullName>
    </submittedName>
</protein>
<gene>
    <name evidence="1" type="ORF">GRH90_24555</name>
</gene>
<name>A0A845SS39_9GAMM</name>
<proteinExistence type="predicted"/>